<evidence type="ECO:0000313" key="4">
    <source>
        <dbReference type="Proteomes" id="UP000229699"/>
    </source>
</evidence>
<dbReference type="AlphaFoldDB" id="A0A2H0C1A9"/>
<dbReference type="PANTHER" id="PTHR46499:SF1">
    <property type="entry name" value="QUEUINE TRNA-RIBOSYLTRANSFERASE"/>
    <property type="match status" value="1"/>
</dbReference>
<feature type="domain" description="tRNA-guanine(15) transglycosylase-like" evidence="2">
    <location>
        <begin position="14"/>
        <end position="104"/>
    </location>
</feature>
<dbReference type="EMBL" id="PCTC01000023">
    <property type="protein sequence ID" value="PIP63672.1"/>
    <property type="molecule type" value="Genomic_DNA"/>
</dbReference>
<evidence type="ECO:0000259" key="2">
    <source>
        <dbReference type="Pfam" id="PF01702"/>
    </source>
</evidence>
<dbReference type="Pfam" id="PF01702">
    <property type="entry name" value="TGT"/>
    <property type="match status" value="2"/>
</dbReference>
<dbReference type="InterPro" id="IPR036511">
    <property type="entry name" value="TGT-like_sf"/>
</dbReference>
<keyword evidence="1" id="KW-0819">tRNA processing</keyword>
<protein>
    <recommendedName>
        <fullName evidence="2">tRNA-guanine(15) transglycosylase-like domain-containing protein</fullName>
    </recommendedName>
</protein>
<reference evidence="3 4" key="1">
    <citation type="submission" date="2017-09" db="EMBL/GenBank/DDBJ databases">
        <title>Depth-based differentiation of microbial function through sediment-hosted aquifers and enrichment of novel symbionts in the deep terrestrial subsurface.</title>
        <authorList>
            <person name="Probst A.J."/>
            <person name="Ladd B."/>
            <person name="Jarett J.K."/>
            <person name="Geller-Mcgrath D.E."/>
            <person name="Sieber C.M."/>
            <person name="Emerson J.B."/>
            <person name="Anantharaman K."/>
            <person name="Thomas B.C."/>
            <person name="Malmstrom R."/>
            <person name="Stieglmeier M."/>
            <person name="Klingl A."/>
            <person name="Woyke T."/>
            <person name="Ryan C.M."/>
            <person name="Banfield J.F."/>
        </authorList>
    </citation>
    <scope>NUCLEOTIDE SEQUENCE [LARGE SCALE GENOMIC DNA]</scope>
    <source>
        <strain evidence="3">CG22_combo_CG10-13_8_21_14_all_34_12</strain>
    </source>
</reference>
<dbReference type="PANTHER" id="PTHR46499">
    <property type="entry name" value="QUEUINE TRNA-RIBOSYLTRANSFERASE"/>
    <property type="match status" value="1"/>
</dbReference>
<evidence type="ECO:0000256" key="1">
    <source>
        <dbReference type="ARBA" id="ARBA00022694"/>
    </source>
</evidence>
<feature type="domain" description="tRNA-guanine(15) transglycosylase-like" evidence="2">
    <location>
        <begin position="142"/>
        <end position="214"/>
    </location>
</feature>
<sequence>MNNFFRVNHNSSKSKARLGEIKTDHGVINTPAFLATATKGTIKTLTPQQVKEIGIQGACVNTYHLVTHPGADVIEKAGGIQKYSRLNIFTMSDSGGFQVFSLARNGPPRGPLAIPQKQLSSLSKTYQKKADVRGEEEPFVIKISEDGVKFRSIFDGTIIEFTPEKSMEFQKKIGADINIAFDECTYYPATHGYAEKAMKRTHEWLKRCINYNKSEIRNPKSETNSKRFENSNLKNSKIVSSF</sequence>
<dbReference type="InterPro" id="IPR050076">
    <property type="entry name" value="ArchSynthase1/Queuine_TRR"/>
</dbReference>
<dbReference type="Proteomes" id="UP000229699">
    <property type="component" value="Unassembled WGS sequence"/>
</dbReference>
<dbReference type="InterPro" id="IPR002616">
    <property type="entry name" value="tRNA_ribo_trans-like"/>
</dbReference>
<dbReference type="GO" id="GO:0005737">
    <property type="term" value="C:cytoplasm"/>
    <property type="evidence" value="ECO:0007669"/>
    <property type="project" value="TreeGrafter"/>
</dbReference>
<gene>
    <name evidence="3" type="ORF">COW97_01250</name>
</gene>
<name>A0A2H0C1A9_9BACT</name>
<proteinExistence type="predicted"/>
<dbReference type="GO" id="GO:0002099">
    <property type="term" value="P:tRNA wobble guanine modification"/>
    <property type="evidence" value="ECO:0007669"/>
    <property type="project" value="TreeGrafter"/>
</dbReference>
<dbReference type="SUPFAM" id="SSF51713">
    <property type="entry name" value="tRNA-guanine transglycosylase"/>
    <property type="match status" value="1"/>
</dbReference>
<organism evidence="3 4">
    <name type="scientific">Candidatus Roizmanbacteria bacterium CG22_combo_CG10-13_8_21_14_all_34_12</name>
    <dbReference type="NCBI Taxonomy" id="1974860"/>
    <lineage>
        <taxon>Bacteria</taxon>
        <taxon>Candidatus Roizmaniibacteriota</taxon>
    </lineage>
</organism>
<feature type="non-terminal residue" evidence="3">
    <location>
        <position position="242"/>
    </location>
</feature>
<accession>A0A2H0C1A9</accession>
<dbReference type="NCBIfam" id="TIGR00449">
    <property type="entry name" value="tgt_general"/>
    <property type="match status" value="1"/>
</dbReference>
<evidence type="ECO:0000313" key="3">
    <source>
        <dbReference type="EMBL" id="PIP63672.1"/>
    </source>
</evidence>
<dbReference type="Gene3D" id="3.20.20.105">
    <property type="entry name" value="Queuine tRNA-ribosyltransferase-like"/>
    <property type="match status" value="1"/>
</dbReference>
<comment type="caution">
    <text evidence="3">The sequence shown here is derived from an EMBL/GenBank/DDBJ whole genome shotgun (WGS) entry which is preliminary data.</text>
</comment>